<dbReference type="AlphaFoldDB" id="A0A1I5WRY2"/>
<evidence type="ECO:0000259" key="2">
    <source>
        <dbReference type="Pfam" id="PF01882"/>
    </source>
</evidence>
<dbReference type="EMBL" id="FOXU01000001">
    <property type="protein sequence ID" value="SFQ22555.1"/>
    <property type="molecule type" value="Genomic_DNA"/>
</dbReference>
<organism evidence="3 4">
    <name type="scientific">Psychrobacillus psychrotolerans</name>
    <dbReference type="NCBI Taxonomy" id="126156"/>
    <lineage>
        <taxon>Bacteria</taxon>
        <taxon>Bacillati</taxon>
        <taxon>Bacillota</taxon>
        <taxon>Bacilli</taxon>
        <taxon>Bacillales</taxon>
        <taxon>Bacillaceae</taxon>
        <taxon>Psychrobacillus</taxon>
    </lineage>
</organism>
<proteinExistence type="predicted"/>
<dbReference type="Proteomes" id="UP000198734">
    <property type="component" value="Unassembled WGS sequence"/>
</dbReference>
<feature type="transmembrane region" description="Helical" evidence="1">
    <location>
        <begin position="20"/>
        <end position="53"/>
    </location>
</feature>
<keyword evidence="1" id="KW-0472">Membrane</keyword>
<dbReference type="Pfam" id="PF01882">
    <property type="entry name" value="DUF58"/>
    <property type="match status" value="1"/>
</dbReference>
<gene>
    <name evidence="3" type="ORF">SAMN05421670_1417</name>
</gene>
<reference evidence="4" key="1">
    <citation type="submission" date="2016-10" db="EMBL/GenBank/DDBJ databases">
        <authorList>
            <person name="Varghese N."/>
            <person name="Submissions S."/>
        </authorList>
    </citation>
    <scope>NUCLEOTIDE SEQUENCE [LARGE SCALE GENOMIC DNA]</scope>
    <source>
        <strain evidence="4">DSM 11706</strain>
    </source>
</reference>
<dbReference type="PANTHER" id="PTHR34351">
    <property type="entry name" value="SLR1927 PROTEIN-RELATED"/>
    <property type="match status" value="1"/>
</dbReference>
<dbReference type="OrthoDB" id="9789943at2"/>
<protein>
    <recommendedName>
        <fullName evidence="2">DUF58 domain-containing protein</fullName>
    </recommendedName>
</protein>
<keyword evidence="4" id="KW-1185">Reference proteome</keyword>
<dbReference type="PANTHER" id="PTHR34351:SF2">
    <property type="entry name" value="DUF58 DOMAIN-CONTAINING PROTEIN"/>
    <property type="match status" value="1"/>
</dbReference>
<keyword evidence="1" id="KW-1133">Transmembrane helix</keyword>
<feature type="domain" description="DUF58" evidence="2">
    <location>
        <begin position="214"/>
        <end position="275"/>
    </location>
</feature>
<dbReference type="InterPro" id="IPR002881">
    <property type="entry name" value="DUF58"/>
</dbReference>
<dbReference type="STRING" id="126156.SAMN05421670_1417"/>
<accession>A0A1I5WRY2</accession>
<evidence type="ECO:0000256" key="1">
    <source>
        <dbReference type="SAM" id="Phobius"/>
    </source>
</evidence>
<sequence>MNWNRHGAGMKNTRMYIDVLVFSLILCFLFKQYILVTIISFLLIVALLQIIYYRRVGKRFEFVNEKKRIRLMKNTSSDFTLTFHNKGLPIWNAVLKISFQTNIAPDGIANTTIGEFHEVRIPFSIGYKKTVSLKVPIKGISRGLARIRQIEVLIPHPLTEGSILLEYKPFILMDAIVFPTINEVRTNFPPSKLKQGDLPLNASLFDDPFFPVGTREYEPGDQFHHIHWKASAKTGQLQTKVFTRVANVSALFVVNVGERYSVLSDFEEKIEWLASYIDACYREEIPFSFAINIRATGKVPFVHLPLGSGDSHRIQAMELLSILSIANSIIPFDKLLAYIEIHEELPVVTYVMTPHVDNFTLWLHRWEQSTNVILMASTKVGGISNE</sequence>
<dbReference type="RefSeq" id="WP_093535497.1">
    <property type="nucleotide sequence ID" value="NZ_FOXU01000001.1"/>
</dbReference>
<name>A0A1I5WRY2_9BACI</name>
<keyword evidence="1" id="KW-0812">Transmembrane</keyword>
<evidence type="ECO:0000313" key="3">
    <source>
        <dbReference type="EMBL" id="SFQ22555.1"/>
    </source>
</evidence>
<evidence type="ECO:0000313" key="4">
    <source>
        <dbReference type="Proteomes" id="UP000198734"/>
    </source>
</evidence>